<dbReference type="AlphaFoldDB" id="K2KJK5"/>
<name>K2KJK5_9GAMM</name>
<gene>
    <name evidence="1" type="ORF">A10D4_09169</name>
</gene>
<dbReference type="RefSeq" id="WP_008489112.1">
    <property type="nucleotide sequence ID" value="NZ_AMRG01000011.1"/>
</dbReference>
<proteinExistence type="predicted"/>
<sequence length="91" mass="9833">MAATKPIISVGLNLTNGGQSSLEFLLLLLVDMVLLALLWQLSASMSTIDEALTEKPLSVVESVAKLSVASKDWAIQHQQLQQRLTLLSATE</sequence>
<evidence type="ECO:0000313" key="1">
    <source>
        <dbReference type="EMBL" id="EKE82764.1"/>
    </source>
</evidence>
<evidence type="ECO:0000313" key="2">
    <source>
        <dbReference type="Proteomes" id="UP000014115"/>
    </source>
</evidence>
<reference evidence="1 2" key="1">
    <citation type="journal article" date="2012" name="J. Bacteriol.">
        <title>Genome Sequence of Idiomarina xiamenensis Type Strain 10-D-4.</title>
        <authorList>
            <person name="Lai Q."/>
            <person name="Wang L."/>
            <person name="Wang W."/>
            <person name="Shao Z."/>
        </authorList>
    </citation>
    <scope>NUCLEOTIDE SEQUENCE [LARGE SCALE GENOMIC DNA]</scope>
    <source>
        <strain evidence="1 2">10-D-4</strain>
    </source>
</reference>
<dbReference type="EMBL" id="AMRG01000011">
    <property type="protein sequence ID" value="EKE82764.1"/>
    <property type="molecule type" value="Genomic_DNA"/>
</dbReference>
<dbReference type="PATRIC" id="fig|740709.3.peg.1855"/>
<comment type="caution">
    <text evidence="1">The sequence shown here is derived from an EMBL/GenBank/DDBJ whole genome shotgun (WGS) entry which is preliminary data.</text>
</comment>
<accession>K2KJK5</accession>
<dbReference type="Proteomes" id="UP000014115">
    <property type="component" value="Unassembled WGS sequence"/>
</dbReference>
<organism evidence="1 2">
    <name type="scientific">Idiomarina xiamenensis 10-D-4</name>
    <dbReference type="NCBI Taxonomy" id="740709"/>
    <lineage>
        <taxon>Bacteria</taxon>
        <taxon>Pseudomonadati</taxon>
        <taxon>Pseudomonadota</taxon>
        <taxon>Gammaproteobacteria</taxon>
        <taxon>Alteromonadales</taxon>
        <taxon>Idiomarinaceae</taxon>
        <taxon>Idiomarina</taxon>
    </lineage>
</organism>
<keyword evidence="2" id="KW-1185">Reference proteome</keyword>
<dbReference type="STRING" id="740709.A10D4_09169"/>
<protein>
    <submittedName>
        <fullName evidence="1">Uncharacterized protein</fullName>
    </submittedName>
</protein>